<comment type="subcellular location">
    <subcellularLocation>
        <location evidence="1">Membrane</location>
        <topology evidence="1">Multi-pass membrane protein</topology>
    </subcellularLocation>
</comment>
<dbReference type="Pfam" id="PF05653">
    <property type="entry name" value="Mg_trans_NIPA"/>
    <property type="match status" value="1"/>
</dbReference>
<keyword evidence="4 6" id="KW-0472">Membrane</keyword>
<dbReference type="InterPro" id="IPR037185">
    <property type="entry name" value="EmrE-like"/>
</dbReference>
<keyword evidence="8" id="KW-1185">Reference proteome</keyword>
<feature type="transmembrane region" description="Helical" evidence="6">
    <location>
        <begin position="33"/>
        <end position="51"/>
    </location>
</feature>
<feature type="region of interest" description="Disordered" evidence="5">
    <location>
        <begin position="70"/>
        <end position="96"/>
    </location>
</feature>
<proteinExistence type="predicted"/>
<dbReference type="InterPro" id="IPR008521">
    <property type="entry name" value="Mg_trans_NIPA"/>
</dbReference>
<keyword evidence="3 6" id="KW-1133">Transmembrane helix</keyword>
<evidence type="ECO:0000313" key="7">
    <source>
        <dbReference type="EMBL" id="GMI35028.1"/>
    </source>
</evidence>
<evidence type="ECO:0008006" key="9">
    <source>
        <dbReference type="Google" id="ProtNLM"/>
    </source>
</evidence>
<comment type="caution">
    <text evidence="7">The sequence shown here is derived from an EMBL/GenBank/DDBJ whole genome shotgun (WGS) entry which is preliminary data.</text>
</comment>
<organism evidence="7 8">
    <name type="scientific">Tetraparma gracilis</name>
    <dbReference type="NCBI Taxonomy" id="2962635"/>
    <lineage>
        <taxon>Eukaryota</taxon>
        <taxon>Sar</taxon>
        <taxon>Stramenopiles</taxon>
        <taxon>Ochrophyta</taxon>
        <taxon>Bolidophyceae</taxon>
        <taxon>Parmales</taxon>
        <taxon>Triparmaceae</taxon>
        <taxon>Tetraparma</taxon>
    </lineage>
</organism>
<accession>A0ABQ6MY21</accession>
<feature type="region of interest" description="Disordered" evidence="5">
    <location>
        <begin position="1"/>
        <end position="22"/>
    </location>
</feature>
<keyword evidence="2 6" id="KW-0812">Transmembrane</keyword>
<gene>
    <name evidence="7" type="ORF">TeGR_g13744</name>
</gene>
<protein>
    <recommendedName>
        <fullName evidence="9">Magnesium transporter</fullName>
    </recommendedName>
</protein>
<evidence type="ECO:0000256" key="3">
    <source>
        <dbReference type="ARBA" id="ARBA00022989"/>
    </source>
</evidence>
<feature type="transmembrane region" description="Helical" evidence="6">
    <location>
        <begin position="336"/>
        <end position="353"/>
    </location>
</feature>
<dbReference type="SUPFAM" id="SSF103481">
    <property type="entry name" value="Multidrug resistance efflux transporter EmrE"/>
    <property type="match status" value="1"/>
</dbReference>
<sequence>MNTTTPTPAPTPFSTSAPTVASPTSIVGRADSTIMLGIILGLLGSICINTGNNIQSLGLHRLAQAEKERKVKTIRESDESRESDRSSLTLPEGPPHPSTSPIWVVGTFVFVSGSLLNFGSYAFAPQSMLASLESVQFVTNIIFGKFLLKSVITTKMYIGTITTVVGTIIAVLFSSSSQTDEMTIDTLIGLWLTPQYIFYLILMGGGVVLISSVYKTFEVAEEKGIPLPYTHILKPLMFSTWSALFGTQSVVQAKVLAELLAIQTRGVNVFATWFFWVTLIIWLFTVGVWLHRLNSALSKFDPLFIIPVLQCNFIFFAIVSGGIFFGEFNAFTAGQWVGFTCGVATMFAGLGLLTPTPDDEVSKNTTKAVQRRSSFGGLDKAFLENADNDMPQYQHPKPALMELGDQLRPIPGEFVHRMSMMPDAIVGGALVVGETFKDVGHAIKEGVRGETPKAGASAEAEADGGFEATKI</sequence>
<feature type="compositionally biased region" description="Basic and acidic residues" evidence="5">
    <location>
        <begin position="70"/>
        <end position="85"/>
    </location>
</feature>
<evidence type="ECO:0000313" key="8">
    <source>
        <dbReference type="Proteomes" id="UP001165060"/>
    </source>
</evidence>
<feature type="transmembrane region" description="Helical" evidence="6">
    <location>
        <begin position="303"/>
        <end position="324"/>
    </location>
</feature>
<name>A0ABQ6MY21_9STRA</name>
<dbReference type="EMBL" id="BRYB01001852">
    <property type="protein sequence ID" value="GMI35028.1"/>
    <property type="molecule type" value="Genomic_DNA"/>
</dbReference>
<feature type="transmembrane region" description="Helical" evidence="6">
    <location>
        <begin position="157"/>
        <end position="176"/>
    </location>
</feature>
<dbReference type="Proteomes" id="UP001165060">
    <property type="component" value="Unassembled WGS sequence"/>
</dbReference>
<feature type="transmembrane region" description="Helical" evidence="6">
    <location>
        <begin position="273"/>
        <end position="291"/>
    </location>
</feature>
<evidence type="ECO:0000256" key="1">
    <source>
        <dbReference type="ARBA" id="ARBA00004141"/>
    </source>
</evidence>
<dbReference type="PANTHER" id="PTHR12570">
    <property type="match status" value="1"/>
</dbReference>
<evidence type="ECO:0000256" key="4">
    <source>
        <dbReference type="ARBA" id="ARBA00023136"/>
    </source>
</evidence>
<feature type="compositionally biased region" description="Low complexity" evidence="5">
    <location>
        <begin position="454"/>
        <end position="471"/>
    </location>
</feature>
<dbReference type="PANTHER" id="PTHR12570:SF9">
    <property type="entry name" value="MAGNESIUM TRANSPORTER NIPA8-RELATED"/>
    <property type="match status" value="1"/>
</dbReference>
<evidence type="ECO:0000256" key="2">
    <source>
        <dbReference type="ARBA" id="ARBA00022692"/>
    </source>
</evidence>
<feature type="region of interest" description="Disordered" evidence="5">
    <location>
        <begin position="448"/>
        <end position="471"/>
    </location>
</feature>
<evidence type="ECO:0000256" key="5">
    <source>
        <dbReference type="SAM" id="MobiDB-lite"/>
    </source>
</evidence>
<evidence type="ECO:0000256" key="6">
    <source>
        <dbReference type="SAM" id="Phobius"/>
    </source>
</evidence>
<reference evidence="7 8" key="1">
    <citation type="journal article" date="2023" name="Commun. Biol.">
        <title>Genome analysis of Parmales, the sister group of diatoms, reveals the evolutionary specialization of diatoms from phago-mixotrophs to photoautotrophs.</title>
        <authorList>
            <person name="Ban H."/>
            <person name="Sato S."/>
            <person name="Yoshikawa S."/>
            <person name="Yamada K."/>
            <person name="Nakamura Y."/>
            <person name="Ichinomiya M."/>
            <person name="Sato N."/>
            <person name="Blanc-Mathieu R."/>
            <person name="Endo H."/>
            <person name="Kuwata A."/>
            <person name="Ogata H."/>
        </authorList>
    </citation>
    <scope>NUCLEOTIDE SEQUENCE [LARGE SCALE GENOMIC DNA]</scope>
</reference>
<feature type="transmembrane region" description="Helical" evidence="6">
    <location>
        <begin position="102"/>
        <end position="123"/>
    </location>
</feature>
<feature type="transmembrane region" description="Helical" evidence="6">
    <location>
        <begin position="196"/>
        <end position="214"/>
    </location>
</feature>